<dbReference type="Proteomes" id="UP001362999">
    <property type="component" value="Unassembled WGS sequence"/>
</dbReference>
<reference evidence="1 2" key="1">
    <citation type="journal article" date="2024" name="J Genomics">
        <title>Draft genome sequencing and assembly of Favolaschia claudopus CIRM-BRFM 2984 isolated from oak limbs.</title>
        <authorList>
            <person name="Navarro D."/>
            <person name="Drula E."/>
            <person name="Chaduli D."/>
            <person name="Cazenave R."/>
            <person name="Ahrendt S."/>
            <person name="Wang J."/>
            <person name="Lipzen A."/>
            <person name="Daum C."/>
            <person name="Barry K."/>
            <person name="Grigoriev I.V."/>
            <person name="Favel A."/>
            <person name="Rosso M.N."/>
            <person name="Martin F."/>
        </authorList>
    </citation>
    <scope>NUCLEOTIDE SEQUENCE [LARGE SCALE GENOMIC DNA]</scope>
    <source>
        <strain evidence="1 2">CIRM-BRFM 2984</strain>
    </source>
</reference>
<dbReference type="CDD" id="cd02440">
    <property type="entry name" value="AdoMet_MTases"/>
    <property type="match status" value="1"/>
</dbReference>
<dbReference type="GO" id="GO:0032259">
    <property type="term" value="P:methylation"/>
    <property type="evidence" value="ECO:0007669"/>
    <property type="project" value="UniProtKB-KW"/>
</dbReference>
<dbReference type="AlphaFoldDB" id="A0AAW0EBY6"/>
<sequence length="413" mass="44618">MAPISPPTSLPPLRSLANYSIADITRALKGIRDLYWPPPRPLPPKLSVPTRRTGRLRLPRLTLASDEKIPDSGYASAVVSDDECDIEESLESVESDSSDAADELRANPVERTFAIHWITGLIGRIDELSVDDPSIDPDEAREILLDDATAVLAQFSHHEDDAADFDITRSFSFPSQTKTVEIELNDAPLSASDHTSVGLQSWGSAIILGERLCADPASFNFTDDGQPLRILELGAGTGLLSIAAAKLLPTATVVATDYHPAILANLNANLRTNFGRVAKPSHVFAAELDWSRPALRAPFDTPFDVVLAADVVYHADHARWIHGCVQRMLRRPRTNSASDAGGIFHLIIPVRTTGRHEGLDKTVDEVFGVGSGDPALAGCRLAILQSTALARQGTGVGRADESGYRLFKIGWVS</sequence>
<protein>
    <submittedName>
        <fullName evidence="1">Methyltransferase-domain-containing protein</fullName>
    </submittedName>
</protein>
<dbReference type="PANTHER" id="PTHR14614">
    <property type="entry name" value="HEPATOCELLULAR CARCINOMA-ASSOCIATED ANTIGEN"/>
    <property type="match status" value="1"/>
</dbReference>
<keyword evidence="1" id="KW-0489">Methyltransferase</keyword>
<evidence type="ECO:0000313" key="2">
    <source>
        <dbReference type="Proteomes" id="UP001362999"/>
    </source>
</evidence>
<organism evidence="1 2">
    <name type="scientific">Favolaschia claudopus</name>
    <dbReference type="NCBI Taxonomy" id="2862362"/>
    <lineage>
        <taxon>Eukaryota</taxon>
        <taxon>Fungi</taxon>
        <taxon>Dikarya</taxon>
        <taxon>Basidiomycota</taxon>
        <taxon>Agaricomycotina</taxon>
        <taxon>Agaricomycetes</taxon>
        <taxon>Agaricomycetidae</taxon>
        <taxon>Agaricales</taxon>
        <taxon>Marasmiineae</taxon>
        <taxon>Mycenaceae</taxon>
        <taxon>Favolaschia</taxon>
    </lineage>
</organism>
<dbReference type="SUPFAM" id="SSF53335">
    <property type="entry name" value="S-adenosyl-L-methionine-dependent methyltransferases"/>
    <property type="match status" value="1"/>
</dbReference>
<accession>A0AAW0EBY6</accession>
<dbReference type="EMBL" id="JAWWNJ010000002">
    <property type="protein sequence ID" value="KAK7061292.1"/>
    <property type="molecule type" value="Genomic_DNA"/>
</dbReference>
<dbReference type="GO" id="GO:0008757">
    <property type="term" value="F:S-adenosylmethionine-dependent methyltransferase activity"/>
    <property type="evidence" value="ECO:0007669"/>
    <property type="project" value="UniProtKB-ARBA"/>
</dbReference>
<keyword evidence="2" id="KW-1185">Reference proteome</keyword>
<dbReference type="PANTHER" id="PTHR14614:SF147">
    <property type="entry name" value="S-ADENOSYLMETHIONINE-DEPENDENT METHYLTRANSFERASE OF THE SEVEN BETA-STRAND FAMILY"/>
    <property type="match status" value="1"/>
</dbReference>
<proteinExistence type="predicted"/>
<dbReference type="Gene3D" id="3.40.50.150">
    <property type="entry name" value="Vaccinia Virus protein VP39"/>
    <property type="match status" value="1"/>
</dbReference>
<keyword evidence="1" id="KW-0808">Transferase</keyword>
<name>A0AAW0EBY6_9AGAR</name>
<dbReference type="Pfam" id="PF10294">
    <property type="entry name" value="Methyltransf_16"/>
    <property type="match status" value="1"/>
</dbReference>
<comment type="caution">
    <text evidence="1">The sequence shown here is derived from an EMBL/GenBank/DDBJ whole genome shotgun (WGS) entry which is preliminary data.</text>
</comment>
<dbReference type="InterPro" id="IPR019410">
    <property type="entry name" value="Methyltransf_16"/>
</dbReference>
<gene>
    <name evidence="1" type="ORF">R3P38DRAFT_651715</name>
</gene>
<evidence type="ECO:0000313" key="1">
    <source>
        <dbReference type="EMBL" id="KAK7061292.1"/>
    </source>
</evidence>
<dbReference type="InterPro" id="IPR029063">
    <property type="entry name" value="SAM-dependent_MTases_sf"/>
</dbReference>